<accession>A0A0C2YXJ0</accession>
<feature type="region of interest" description="Disordered" evidence="1">
    <location>
        <begin position="156"/>
        <end position="225"/>
    </location>
</feature>
<dbReference type="Proteomes" id="UP000053424">
    <property type="component" value="Unassembled WGS sequence"/>
</dbReference>
<organism evidence="2 3">
    <name type="scientific">Hebeloma cylindrosporum</name>
    <dbReference type="NCBI Taxonomy" id="76867"/>
    <lineage>
        <taxon>Eukaryota</taxon>
        <taxon>Fungi</taxon>
        <taxon>Dikarya</taxon>
        <taxon>Basidiomycota</taxon>
        <taxon>Agaricomycotina</taxon>
        <taxon>Agaricomycetes</taxon>
        <taxon>Agaricomycetidae</taxon>
        <taxon>Agaricales</taxon>
        <taxon>Agaricineae</taxon>
        <taxon>Hymenogastraceae</taxon>
        <taxon>Hebeloma</taxon>
    </lineage>
</organism>
<evidence type="ECO:0000256" key="1">
    <source>
        <dbReference type="SAM" id="MobiDB-lite"/>
    </source>
</evidence>
<dbReference type="AlphaFoldDB" id="A0A0C2YXJ0"/>
<gene>
    <name evidence="2" type="ORF">M413DRAFT_24817</name>
</gene>
<sequence>MSLESERQIEEFSAWVSETGIQQVINWWKHKTQNTWILPSLIKSCSKMNPEDWDRTPSTTNLGEAQHHWTNVNTALKTSLLEAILLARKCDERTSAEIQSSHTMGVLKNHRNDAYTRMSRNLTRVNTSQRKQAEGDGRDVAVGEIENEITLLTKAHHDTRERLKSLKASKTELRKRKSSSKAESNSSGRVRTSASAKTKKTAKVAISAKTSSKKTAMKSKEDLSLNGSSTANQAAASLSQVVEPVGVNFSSGPGGDDFTLEMNWLNNGFTTSGIIVEGNSHSRAPPLPIKDLTPYPAAWPAPTHTNEIATASTASLGYNCDYLALSEGMGDTTTWNFGEIDALDTFERAFGAYAPQ</sequence>
<proteinExistence type="predicted"/>
<feature type="compositionally biased region" description="Low complexity" evidence="1">
    <location>
        <begin position="181"/>
        <end position="196"/>
    </location>
</feature>
<keyword evidence="3" id="KW-1185">Reference proteome</keyword>
<reference evidence="2 3" key="1">
    <citation type="submission" date="2014-04" db="EMBL/GenBank/DDBJ databases">
        <authorList>
            <consortium name="DOE Joint Genome Institute"/>
            <person name="Kuo A."/>
            <person name="Gay G."/>
            <person name="Dore J."/>
            <person name="Kohler A."/>
            <person name="Nagy L.G."/>
            <person name="Floudas D."/>
            <person name="Copeland A."/>
            <person name="Barry K.W."/>
            <person name="Cichocki N."/>
            <person name="Veneault-Fourrey C."/>
            <person name="LaButti K."/>
            <person name="Lindquist E.A."/>
            <person name="Lipzen A."/>
            <person name="Lundell T."/>
            <person name="Morin E."/>
            <person name="Murat C."/>
            <person name="Sun H."/>
            <person name="Tunlid A."/>
            <person name="Henrissat B."/>
            <person name="Grigoriev I.V."/>
            <person name="Hibbett D.S."/>
            <person name="Martin F."/>
            <person name="Nordberg H.P."/>
            <person name="Cantor M.N."/>
            <person name="Hua S.X."/>
        </authorList>
    </citation>
    <scope>NUCLEOTIDE SEQUENCE [LARGE SCALE GENOMIC DNA]</scope>
    <source>
        <strain evidence="3">h7</strain>
    </source>
</reference>
<evidence type="ECO:0000313" key="3">
    <source>
        <dbReference type="Proteomes" id="UP000053424"/>
    </source>
</evidence>
<reference evidence="3" key="2">
    <citation type="submission" date="2015-01" db="EMBL/GenBank/DDBJ databases">
        <title>Evolutionary Origins and Diversification of the Mycorrhizal Mutualists.</title>
        <authorList>
            <consortium name="DOE Joint Genome Institute"/>
            <consortium name="Mycorrhizal Genomics Consortium"/>
            <person name="Kohler A."/>
            <person name="Kuo A."/>
            <person name="Nagy L.G."/>
            <person name="Floudas D."/>
            <person name="Copeland A."/>
            <person name="Barry K.W."/>
            <person name="Cichocki N."/>
            <person name="Veneault-Fourrey C."/>
            <person name="LaButti K."/>
            <person name="Lindquist E.A."/>
            <person name="Lipzen A."/>
            <person name="Lundell T."/>
            <person name="Morin E."/>
            <person name="Murat C."/>
            <person name="Riley R."/>
            <person name="Ohm R."/>
            <person name="Sun H."/>
            <person name="Tunlid A."/>
            <person name="Henrissat B."/>
            <person name="Grigoriev I.V."/>
            <person name="Hibbett D.S."/>
            <person name="Martin F."/>
        </authorList>
    </citation>
    <scope>NUCLEOTIDE SEQUENCE [LARGE SCALE GENOMIC DNA]</scope>
    <source>
        <strain evidence="3">h7</strain>
    </source>
</reference>
<feature type="compositionally biased region" description="Basic and acidic residues" evidence="1">
    <location>
        <begin position="156"/>
        <end position="172"/>
    </location>
</feature>
<dbReference type="HOGENOM" id="CLU_778575_0_0_1"/>
<name>A0A0C2YXJ0_HEBCY</name>
<evidence type="ECO:0000313" key="2">
    <source>
        <dbReference type="EMBL" id="KIM45667.1"/>
    </source>
</evidence>
<dbReference type="EMBL" id="KN831772">
    <property type="protein sequence ID" value="KIM45667.1"/>
    <property type="molecule type" value="Genomic_DNA"/>
</dbReference>
<dbReference type="OrthoDB" id="2968616at2759"/>
<protein>
    <submittedName>
        <fullName evidence="2">Uncharacterized protein</fullName>
    </submittedName>
</protein>